<comment type="caution">
    <text evidence="2">The sequence shown here is derived from an EMBL/GenBank/DDBJ whole genome shotgun (WGS) entry which is preliminary data.</text>
</comment>
<gene>
    <name evidence="2" type="ORF">Q7514_09625</name>
</gene>
<dbReference type="InterPro" id="IPR007111">
    <property type="entry name" value="NACHT_NTPase"/>
</dbReference>
<dbReference type="EMBL" id="JAUTXY010000003">
    <property type="protein sequence ID" value="MEE2057781.1"/>
    <property type="molecule type" value="Genomic_DNA"/>
</dbReference>
<dbReference type="SUPFAM" id="SSF52540">
    <property type="entry name" value="P-loop containing nucleoside triphosphate hydrolases"/>
    <property type="match status" value="1"/>
</dbReference>
<evidence type="ECO:0000313" key="3">
    <source>
        <dbReference type="Proteomes" id="UP001336020"/>
    </source>
</evidence>
<organism evidence="2 3">
    <name type="scientific">Rhodococcus artemisiae</name>
    <dbReference type="NCBI Taxonomy" id="714159"/>
    <lineage>
        <taxon>Bacteria</taxon>
        <taxon>Bacillati</taxon>
        <taxon>Actinomycetota</taxon>
        <taxon>Actinomycetes</taxon>
        <taxon>Mycobacteriales</taxon>
        <taxon>Nocardiaceae</taxon>
        <taxon>Rhodococcus</taxon>
    </lineage>
</organism>
<dbReference type="Proteomes" id="UP001336020">
    <property type="component" value="Unassembled WGS sequence"/>
</dbReference>
<evidence type="ECO:0000259" key="1">
    <source>
        <dbReference type="Pfam" id="PF05729"/>
    </source>
</evidence>
<protein>
    <submittedName>
        <fullName evidence="2">NACHT domain-containing protein</fullName>
    </submittedName>
</protein>
<feature type="domain" description="NACHT" evidence="1">
    <location>
        <begin position="272"/>
        <end position="424"/>
    </location>
</feature>
<dbReference type="InterPro" id="IPR027417">
    <property type="entry name" value="P-loop_NTPase"/>
</dbReference>
<sequence>MSWRVFFWIVRSGPYHQMMVDPGSAAVAIGAANAGTSLAMNVGKGLGAMRRGFQLLGTFEPGWLSLRPDSDFHLSAGDVEDIEKFLSSTQMEPVLAFLLISELSKSSPNRGQALATFETVFDNEADRWLAASGGKWKKRKEDVRMRLRSLYDNSLGFHSECISSDDLDGYEHFINSPILNGAGKSSNSGRHLERLVELMKDLSSLTRAVGISRDLARTISSVQHQPIINHTELDSSSDFESLYIRRNFVSDEDHQVFAADDLNPSSSPFRAVVMGDPGAGKTTFVQHFKKEISGMDSGVPVVEIVCRHYAKMEWDKSIITHAVESINADHSMRLSAQDFESILLLGRVCLVFDGLDEITERTRRSEMITRIESIASQYPVCSILVTTRLLGYDRAPLPAILFSHLRLDQFDGHQFEEYCERWFGQRGRNDLVESFIRDSESVSDLRYNPLMLSLMCALYREHGSLPTDRRGVYQRCADLLFRRWDDHRQIEQPGAMPQYAERLMQEIARWVYTSASVQDGIEENQLVMVLAHSLVDRDGFDQSDAERDSRSFVEFCAGRAWLLASFGTNHRGQRMFRFTHRTFLEYFAAESFVRRSESQDQICQEIKRVYEEDATSVVPELLIQAYDFRRDGGGTAVFKQLLQEGSHNLLLLRLMEGIGMPSHFRRQAFLRIFSIWESEEWVSPSELELVLSLNEQARGQLVREFLVADAGPNHDAARSCLIKAWAGLELSGYRSRFHDYWSPIVDEIARDMEARGVTPVSQATANWLISRHIEPRDYGWRGWDAVVCQSNYGAVPGLIWWNIDARLGRSEDLLDNQFRDNAIYEAYTQISNGAKIPEPLLEGLRSCIVWSGAEYLAWGLPDGYPNAPLDEILTNILLYVIFAFHESEEDVEFFISLTSKLFGEGLSAALELRDFNVQIGPRTSRGRELLAREFVGRFPQWLRRWVDGRSAFVLRSDEVK</sequence>
<dbReference type="Pfam" id="PF05729">
    <property type="entry name" value="NACHT"/>
    <property type="match status" value="1"/>
</dbReference>
<name>A0ABU7L8B2_9NOCA</name>
<keyword evidence="3" id="KW-1185">Reference proteome</keyword>
<dbReference type="Gene3D" id="3.40.50.300">
    <property type="entry name" value="P-loop containing nucleotide triphosphate hydrolases"/>
    <property type="match status" value="1"/>
</dbReference>
<dbReference type="RefSeq" id="WP_330133004.1">
    <property type="nucleotide sequence ID" value="NZ_JAUTXY010000003.1"/>
</dbReference>
<reference evidence="2 3" key="1">
    <citation type="submission" date="2023-07" db="EMBL/GenBank/DDBJ databases">
        <authorList>
            <person name="Girao M."/>
            <person name="Carvalho M.F."/>
        </authorList>
    </citation>
    <scope>NUCLEOTIDE SEQUENCE [LARGE SCALE GENOMIC DNA]</scope>
    <source>
        <strain evidence="2 3">YIM65754</strain>
    </source>
</reference>
<accession>A0ABU7L8B2</accession>
<dbReference type="PANTHER" id="PTHR46844:SF1">
    <property type="entry name" value="SLR5058 PROTEIN"/>
    <property type="match status" value="1"/>
</dbReference>
<dbReference type="PANTHER" id="PTHR46844">
    <property type="entry name" value="SLR5058 PROTEIN"/>
    <property type="match status" value="1"/>
</dbReference>
<proteinExistence type="predicted"/>
<evidence type="ECO:0000313" key="2">
    <source>
        <dbReference type="EMBL" id="MEE2057781.1"/>
    </source>
</evidence>